<proteinExistence type="predicted"/>
<comment type="caution">
    <text evidence="1">The sequence shown here is derived from an EMBL/GenBank/DDBJ whole genome shotgun (WGS) entry which is preliminary data.</text>
</comment>
<name>A0A645DD19_9ZZZZ</name>
<protein>
    <submittedName>
        <fullName evidence="1">Uncharacterized protein</fullName>
    </submittedName>
</protein>
<evidence type="ECO:0000313" key="1">
    <source>
        <dbReference type="EMBL" id="MPM87095.1"/>
    </source>
</evidence>
<dbReference type="AlphaFoldDB" id="A0A645DD19"/>
<dbReference type="EMBL" id="VSSQ01034991">
    <property type="protein sequence ID" value="MPM87095.1"/>
    <property type="molecule type" value="Genomic_DNA"/>
</dbReference>
<reference evidence="1" key="1">
    <citation type="submission" date="2019-08" db="EMBL/GenBank/DDBJ databases">
        <authorList>
            <person name="Kucharzyk K."/>
            <person name="Murdoch R.W."/>
            <person name="Higgins S."/>
            <person name="Loffler F."/>
        </authorList>
    </citation>
    <scope>NUCLEOTIDE SEQUENCE</scope>
</reference>
<gene>
    <name evidence="1" type="ORF">SDC9_134188</name>
</gene>
<accession>A0A645DD19</accession>
<sequence length="61" mass="6753">MLRHEVGTVDDAGVDVVAEIVERAFDDVEGAALVVRHQVLDVFEHEGSRLFFLDDAADVEE</sequence>
<organism evidence="1">
    <name type="scientific">bioreactor metagenome</name>
    <dbReference type="NCBI Taxonomy" id="1076179"/>
    <lineage>
        <taxon>unclassified sequences</taxon>
        <taxon>metagenomes</taxon>
        <taxon>ecological metagenomes</taxon>
    </lineage>
</organism>